<feature type="transmembrane region" description="Helical" evidence="6">
    <location>
        <begin position="266"/>
        <end position="286"/>
    </location>
</feature>
<evidence type="ECO:0000256" key="6">
    <source>
        <dbReference type="SAM" id="Phobius"/>
    </source>
</evidence>
<evidence type="ECO:0000313" key="10">
    <source>
        <dbReference type="Proteomes" id="UP000185680"/>
    </source>
</evidence>
<feature type="transmembrane region" description="Helical" evidence="6">
    <location>
        <begin position="6"/>
        <end position="27"/>
    </location>
</feature>
<dbReference type="EMBL" id="CP017476">
    <property type="protein sequence ID" value="AOW11946.1"/>
    <property type="molecule type" value="Genomic_DNA"/>
</dbReference>
<keyword evidence="3 6" id="KW-0812">Transmembrane</keyword>
<protein>
    <recommendedName>
        <fullName evidence="11">Lysylphosphatidylglycerol synthetase</fullName>
    </recommendedName>
</protein>
<accession>A0A162T6Q9</accession>
<dbReference type="InterPro" id="IPR022791">
    <property type="entry name" value="L-PG_synthase/AglD"/>
</dbReference>
<dbReference type="STRING" id="1763535.LPB072_02785"/>
<dbReference type="Proteomes" id="UP000185680">
    <property type="component" value="Chromosome"/>
</dbReference>
<feature type="transmembrane region" description="Helical" evidence="6">
    <location>
        <begin position="237"/>
        <end position="254"/>
    </location>
</feature>
<feature type="transmembrane region" description="Helical" evidence="6">
    <location>
        <begin position="39"/>
        <end position="61"/>
    </location>
</feature>
<evidence type="ECO:0000313" key="8">
    <source>
        <dbReference type="EMBL" id="OAD43893.1"/>
    </source>
</evidence>
<dbReference type="Proteomes" id="UP000185657">
    <property type="component" value="Unassembled WGS sequence"/>
</dbReference>
<dbReference type="Pfam" id="PF03706">
    <property type="entry name" value="LPG_synthase_TM"/>
    <property type="match status" value="1"/>
</dbReference>
<feature type="transmembrane region" description="Helical" evidence="6">
    <location>
        <begin position="204"/>
        <end position="225"/>
    </location>
</feature>
<feature type="transmembrane region" description="Helical" evidence="6">
    <location>
        <begin position="115"/>
        <end position="143"/>
    </location>
</feature>
<keyword evidence="9" id="KW-1185">Reference proteome</keyword>
<sequence length="319" mass="34275">MTRAKTAFKILMYAAVLASLVYFGLAFKKNVDGLPPIDWNLGTVFVAVLSCVTVVVTHFFGTHVWRLLMADQNHRVSVRLAMSVFFLSQLGKYLPGNVGQFLGRGVLAKSTGIPVGVAVGTAVFEGIWSLVISLTLALLSTWVLWDLTTLHSVNPSFGGKASWLLALALVLPWLSVKVLNMLFPKISRKVGGGELLRLPRLRTSLLVSLLILINFMLLGFVLKLQAEVFFASPPVDWLSITLLFSSAWVAGYVVPGAPGGLGVREAMMVVLLTPLTGAPIATGLAVSMRLTSLLGDGLTIAIGAISRRMQSRQSEIAAT</sequence>
<name>A0A162T6Q9_9BURK</name>
<keyword evidence="5 6" id="KW-0472">Membrane</keyword>
<evidence type="ECO:0000256" key="4">
    <source>
        <dbReference type="ARBA" id="ARBA00022989"/>
    </source>
</evidence>
<evidence type="ECO:0000313" key="9">
    <source>
        <dbReference type="Proteomes" id="UP000185657"/>
    </source>
</evidence>
<keyword evidence="2" id="KW-1003">Cell membrane</keyword>
<evidence type="ECO:0000313" key="7">
    <source>
        <dbReference type="EMBL" id="AOW11946.1"/>
    </source>
</evidence>
<reference evidence="8 9" key="1">
    <citation type="submission" date="2016-02" db="EMBL/GenBank/DDBJ databases">
        <title>Draft genome sequence of Hydrogenophaga sp. LPB0072.</title>
        <authorList>
            <person name="Shin S.-K."/>
            <person name="Yi H."/>
        </authorList>
    </citation>
    <scope>NUCLEOTIDE SEQUENCE [LARGE SCALE GENOMIC DNA]</scope>
    <source>
        <strain evidence="8 9">LPB0072</strain>
    </source>
</reference>
<evidence type="ECO:0000256" key="3">
    <source>
        <dbReference type="ARBA" id="ARBA00022692"/>
    </source>
</evidence>
<dbReference type="GO" id="GO:0005886">
    <property type="term" value="C:plasma membrane"/>
    <property type="evidence" value="ECO:0007669"/>
    <property type="project" value="UniProtKB-SubCell"/>
</dbReference>
<proteinExistence type="predicted"/>
<comment type="subcellular location">
    <subcellularLocation>
        <location evidence="1">Cell membrane</location>
        <topology evidence="1">Multi-pass membrane protein</topology>
    </subcellularLocation>
</comment>
<feature type="transmembrane region" description="Helical" evidence="6">
    <location>
        <begin position="163"/>
        <end position="183"/>
    </location>
</feature>
<dbReference type="EMBL" id="LVWD01000002">
    <property type="protein sequence ID" value="OAD43893.1"/>
    <property type="molecule type" value="Genomic_DNA"/>
</dbReference>
<reference evidence="7 10" key="2">
    <citation type="submission" date="2016-10" db="EMBL/GenBank/DDBJ databases">
        <title>Hydorgenophaga sp. LPB0072 isolated from gastropod.</title>
        <authorList>
            <person name="Kim E."/>
            <person name="Yi H."/>
        </authorList>
    </citation>
    <scope>NUCLEOTIDE SEQUENCE [LARGE SCALE GENOMIC DNA]</scope>
    <source>
        <strain evidence="7 10">LPB0072</strain>
    </source>
</reference>
<dbReference type="RefSeq" id="WP_066085204.1">
    <property type="nucleotide sequence ID" value="NZ_CP017476.1"/>
</dbReference>
<evidence type="ECO:0008006" key="11">
    <source>
        <dbReference type="Google" id="ProtNLM"/>
    </source>
</evidence>
<evidence type="ECO:0000256" key="5">
    <source>
        <dbReference type="ARBA" id="ARBA00023136"/>
    </source>
</evidence>
<dbReference type="AlphaFoldDB" id="A0A162T6Q9"/>
<keyword evidence="4 6" id="KW-1133">Transmembrane helix</keyword>
<organism evidence="7 10">
    <name type="scientific">Hydrogenophaga crassostreae</name>
    <dbReference type="NCBI Taxonomy" id="1763535"/>
    <lineage>
        <taxon>Bacteria</taxon>
        <taxon>Pseudomonadati</taxon>
        <taxon>Pseudomonadota</taxon>
        <taxon>Betaproteobacteria</taxon>
        <taxon>Burkholderiales</taxon>
        <taxon>Comamonadaceae</taxon>
        <taxon>Hydrogenophaga</taxon>
    </lineage>
</organism>
<dbReference type="KEGG" id="hyl:LPB072_02785"/>
<evidence type="ECO:0000256" key="1">
    <source>
        <dbReference type="ARBA" id="ARBA00004651"/>
    </source>
</evidence>
<evidence type="ECO:0000256" key="2">
    <source>
        <dbReference type="ARBA" id="ARBA00022475"/>
    </source>
</evidence>
<gene>
    <name evidence="7" type="ORF">LPB072_02785</name>
    <name evidence="8" type="ORF">LPB72_02485</name>
</gene>